<protein>
    <recommendedName>
        <fullName evidence="3">DUF2811 domain-containing protein</fullName>
    </recommendedName>
</protein>
<reference evidence="1 2" key="1">
    <citation type="journal article" date="2003" name="Nature">
        <title>The genome of a motile marine Synechococcus.</title>
        <authorList>
            <person name="Palenik B."/>
            <person name="Brahamsha B."/>
            <person name="Larimer F."/>
            <person name="Land M."/>
            <person name="Hauser L."/>
            <person name="Chain P."/>
            <person name="Lamerdin J."/>
            <person name="Regala W."/>
            <person name="Allen E.A."/>
            <person name="McCarren J."/>
            <person name="Paulsen I."/>
            <person name="Dufresne A."/>
            <person name="Partensky F."/>
            <person name="Webb E."/>
            <person name="Waterbury J."/>
        </authorList>
    </citation>
    <scope>NUCLEOTIDE SEQUENCE [LARGE SCALE GENOMIC DNA]</scope>
    <source>
        <strain evidence="1 2">WH8102</strain>
    </source>
</reference>
<dbReference type="KEGG" id="syw:SYNW1354"/>
<proteinExistence type="predicted"/>
<dbReference type="AlphaFoldDB" id="Q7U6I4"/>
<dbReference type="Pfam" id="PF10929">
    <property type="entry name" value="DUF2811"/>
    <property type="match status" value="1"/>
</dbReference>
<dbReference type="EMBL" id="BX569692">
    <property type="protein sequence ID" value="CAE07869.1"/>
    <property type="molecule type" value="Genomic_DNA"/>
</dbReference>
<dbReference type="Proteomes" id="UP000001422">
    <property type="component" value="Chromosome"/>
</dbReference>
<evidence type="ECO:0008006" key="3">
    <source>
        <dbReference type="Google" id="ProtNLM"/>
    </source>
</evidence>
<evidence type="ECO:0000313" key="1">
    <source>
        <dbReference type="EMBL" id="CAE07869.1"/>
    </source>
</evidence>
<dbReference type="STRING" id="84588.SYNW1354"/>
<dbReference type="HOGENOM" id="CLU_171164_2_1_3"/>
<gene>
    <name evidence="1" type="ordered locus">SYNW1354</name>
</gene>
<dbReference type="InterPro" id="IPR021231">
    <property type="entry name" value="DUF2811"/>
</dbReference>
<evidence type="ECO:0000313" key="2">
    <source>
        <dbReference type="Proteomes" id="UP000001422"/>
    </source>
</evidence>
<keyword evidence="2" id="KW-1185">Reference proteome</keyword>
<organism evidence="1 2">
    <name type="scientific">Parasynechococcus marenigrum (strain WH8102)</name>
    <dbReference type="NCBI Taxonomy" id="84588"/>
    <lineage>
        <taxon>Bacteria</taxon>
        <taxon>Bacillati</taxon>
        <taxon>Cyanobacteriota</taxon>
        <taxon>Cyanophyceae</taxon>
        <taxon>Synechococcales</taxon>
        <taxon>Prochlorococcaceae</taxon>
        <taxon>Parasynechococcus</taxon>
        <taxon>Parasynechococcus marenigrum</taxon>
    </lineage>
</organism>
<accession>Q7U6I4</accession>
<dbReference type="eggNOG" id="ENOG5034AJ7">
    <property type="taxonomic scope" value="Bacteria"/>
</dbReference>
<name>Q7U6I4_PARMW</name>
<dbReference type="RefSeq" id="WP_011128218.1">
    <property type="nucleotide sequence ID" value="NC_005070.1"/>
</dbReference>
<sequence length="75" mass="8793">MPPHVSVENQLPQDLYEAMGRFIESHPQWDQYRLVQVAIAGFLFQQCSQERVVAQHYLKGLFHPRPDPCQMAIDR</sequence>